<evidence type="ECO:0000256" key="3">
    <source>
        <dbReference type="ARBA" id="ARBA00023002"/>
    </source>
</evidence>
<comment type="function">
    <text evidence="6">Also exhibits azoreductase activity. Catalyzes the reductive cleavage of the azo bond in aromatic azo compounds to the corresponding amines.</text>
</comment>
<dbReference type="RefSeq" id="WP_253966948.1">
    <property type="nucleotide sequence ID" value="NZ_JAMFTH010000001.1"/>
</dbReference>
<dbReference type="Pfam" id="PF02525">
    <property type="entry name" value="Flavodoxin_2"/>
    <property type="match status" value="1"/>
</dbReference>
<evidence type="ECO:0000256" key="4">
    <source>
        <dbReference type="ARBA" id="ARBA00023027"/>
    </source>
</evidence>
<feature type="binding site" evidence="6">
    <location>
        <position position="10"/>
    </location>
    <ligand>
        <name>FMN</name>
        <dbReference type="ChEBI" id="CHEBI:58210"/>
    </ligand>
</feature>
<evidence type="ECO:0000256" key="6">
    <source>
        <dbReference type="HAMAP-Rule" id="MF_01216"/>
    </source>
</evidence>
<dbReference type="EC" id="1.7.1.17" evidence="6"/>
<reference evidence="8" key="2">
    <citation type="submission" date="2023-01" db="EMBL/GenBank/DDBJ databases">
        <title>Gilvimarinus xylanilyticus HB14 isolated from Caulerpa lentillifera aquaculture base in Hainan, China.</title>
        <authorList>
            <person name="Zhang Y.-J."/>
        </authorList>
    </citation>
    <scope>NUCLEOTIDE SEQUENCE</scope>
    <source>
        <strain evidence="8">HB14</strain>
    </source>
</reference>
<dbReference type="HAMAP" id="MF_01216">
    <property type="entry name" value="Azoreductase_type1"/>
    <property type="match status" value="1"/>
</dbReference>
<gene>
    <name evidence="6" type="primary">azoR</name>
    <name evidence="8" type="ORF">M6D89_05130</name>
</gene>
<keyword evidence="9" id="KW-1185">Reference proteome</keyword>
<comment type="subunit">
    <text evidence="6">Homodimer.</text>
</comment>
<evidence type="ECO:0000259" key="7">
    <source>
        <dbReference type="Pfam" id="PF02525"/>
    </source>
</evidence>
<reference evidence="8" key="1">
    <citation type="submission" date="2022-05" db="EMBL/GenBank/DDBJ databases">
        <authorList>
            <person name="Sun H.-N."/>
        </authorList>
    </citation>
    <scope>NUCLEOTIDE SEQUENCE</scope>
    <source>
        <strain evidence="8">HB14</strain>
    </source>
</reference>
<keyword evidence="2 6" id="KW-0288">FMN</keyword>
<comment type="function">
    <text evidence="6">Quinone reductase that provides resistance to thiol-specific stress caused by electrophilic quinones.</text>
</comment>
<evidence type="ECO:0000256" key="5">
    <source>
        <dbReference type="ARBA" id="ARBA00048542"/>
    </source>
</evidence>
<dbReference type="InterPro" id="IPR050104">
    <property type="entry name" value="FMN-dep_NADH:Q_OxRdtase_AzoR1"/>
</dbReference>
<dbReference type="GO" id="GO:0010181">
    <property type="term" value="F:FMN binding"/>
    <property type="evidence" value="ECO:0007669"/>
    <property type="project" value="UniProtKB-UniRule"/>
</dbReference>
<comment type="similarity">
    <text evidence="6">Belongs to the azoreductase type 1 family.</text>
</comment>
<feature type="domain" description="Flavodoxin-like fold" evidence="7">
    <location>
        <begin position="3"/>
        <end position="197"/>
    </location>
</feature>
<dbReference type="InterPro" id="IPR003680">
    <property type="entry name" value="Flavodoxin_fold"/>
</dbReference>
<proteinExistence type="inferred from homology"/>
<dbReference type="SUPFAM" id="SSF52218">
    <property type="entry name" value="Flavoproteins"/>
    <property type="match status" value="1"/>
</dbReference>
<organism evidence="8 9">
    <name type="scientific">Gilvimarinus xylanilyticus</name>
    <dbReference type="NCBI Taxonomy" id="2944139"/>
    <lineage>
        <taxon>Bacteria</taxon>
        <taxon>Pseudomonadati</taxon>
        <taxon>Pseudomonadota</taxon>
        <taxon>Gammaproteobacteria</taxon>
        <taxon>Cellvibrionales</taxon>
        <taxon>Cellvibrionaceae</taxon>
        <taxon>Gilvimarinus</taxon>
    </lineage>
</organism>
<dbReference type="PANTHER" id="PTHR43741:SF2">
    <property type="entry name" value="FMN-DEPENDENT NADH:QUINONE OXIDOREDUCTASE"/>
    <property type="match status" value="1"/>
</dbReference>
<dbReference type="EC" id="1.6.5.-" evidence="6"/>
<accession>A0A9X2KSX1</accession>
<comment type="cofactor">
    <cofactor evidence="6">
        <name>FMN</name>
        <dbReference type="ChEBI" id="CHEBI:58210"/>
    </cofactor>
    <text evidence="6">Binds 1 FMN per subunit.</text>
</comment>
<protein>
    <recommendedName>
        <fullName evidence="6">FMN dependent NADH:quinone oxidoreductase</fullName>
        <ecNumber evidence="6">1.6.5.-</ecNumber>
    </recommendedName>
    <alternativeName>
        <fullName evidence="6">Azo-dye reductase</fullName>
    </alternativeName>
    <alternativeName>
        <fullName evidence="6">FMN-dependent NADH-azo compound oxidoreductase</fullName>
    </alternativeName>
    <alternativeName>
        <fullName evidence="6">FMN-dependent NADH-azoreductase</fullName>
        <ecNumber evidence="6">1.7.1.17</ecNumber>
    </alternativeName>
</protein>
<dbReference type="GO" id="GO:0009055">
    <property type="term" value="F:electron transfer activity"/>
    <property type="evidence" value="ECO:0007669"/>
    <property type="project" value="UniProtKB-UniRule"/>
</dbReference>
<dbReference type="EMBL" id="JAMFTH010000001">
    <property type="protein sequence ID" value="MCP8898679.1"/>
    <property type="molecule type" value="Genomic_DNA"/>
</dbReference>
<dbReference type="Proteomes" id="UP001139319">
    <property type="component" value="Unassembled WGS sequence"/>
</dbReference>
<dbReference type="InterPro" id="IPR023048">
    <property type="entry name" value="NADH:quinone_OxRdtase_FMN_depd"/>
</dbReference>
<evidence type="ECO:0000313" key="9">
    <source>
        <dbReference type="Proteomes" id="UP001139319"/>
    </source>
</evidence>
<dbReference type="Gene3D" id="3.40.50.360">
    <property type="match status" value="1"/>
</dbReference>
<name>A0A9X2KSX1_9GAMM</name>
<evidence type="ECO:0000256" key="1">
    <source>
        <dbReference type="ARBA" id="ARBA00022630"/>
    </source>
</evidence>
<keyword evidence="3 6" id="KW-0560">Oxidoreductase</keyword>
<comment type="catalytic activity">
    <reaction evidence="6">
        <text>2 a quinone + NADH + H(+) = 2 a 1,4-benzosemiquinone + NAD(+)</text>
        <dbReference type="Rhea" id="RHEA:65952"/>
        <dbReference type="ChEBI" id="CHEBI:15378"/>
        <dbReference type="ChEBI" id="CHEBI:57540"/>
        <dbReference type="ChEBI" id="CHEBI:57945"/>
        <dbReference type="ChEBI" id="CHEBI:132124"/>
        <dbReference type="ChEBI" id="CHEBI:134225"/>
    </reaction>
</comment>
<dbReference type="AlphaFoldDB" id="A0A9X2KSX1"/>
<sequence>MKTLLQIKSSLNGDDGQSSYLSNQFVQRWKAQHPDGQVVVRDLAANPVPHLDGERFNAFLTPADKRSAQEQKIVDYSDELIAEIKSADVIALGLPMYNFGIPSTLKAYFDHIARSGVTFRYTAEGPEGLLPNIPVYILAARGGIYQGTQADSQTGYMQTFLAFLGLKNTQFIYAEGLAMGEEGKDSALNQAVATIKDSVAA</sequence>
<dbReference type="InterPro" id="IPR029039">
    <property type="entry name" value="Flavoprotein-like_sf"/>
</dbReference>
<dbReference type="GO" id="GO:0016652">
    <property type="term" value="F:oxidoreductase activity, acting on NAD(P)H as acceptor"/>
    <property type="evidence" value="ECO:0007669"/>
    <property type="project" value="UniProtKB-UniRule"/>
</dbReference>
<comment type="catalytic activity">
    <reaction evidence="5">
        <text>N,N-dimethyl-1,4-phenylenediamine + anthranilate + 2 NAD(+) = 2-(4-dimethylaminophenyl)diazenylbenzoate + 2 NADH + 2 H(+)</text>
        <dbReference type="Rhea" id="RHEA:55872"/>
        <dbReference type="ChEBI" id="CHEBI:15378"/>
        <dbReference type="ChEBI" id="CHEBI:15783"/>
        <dbReference type="ChEBI" id="CHEBI:16567"/>
        <dbReference type="ChEBI" id="CHEBI:57540"/>
        <dbReference type="ChEBI" id="CHEBI:57945"/>
        <dbReference type="ChEBI" id="CHEBI:71579"/>
        <dbReference type="EC" id="1.7.1.17"/>
    </reaction>
    <physiologicalReaction direction="right-to-left" evidence="5">
        <dbReference type="Rhea" id="RHEA:55874"/>
    </physiologicalReaction>
</comment>
<dbReference type="GO" id="GO:0016655">
    <property type="term" value="F:oxidoreductase activity, acting on NAD(P)H, quinone or similar compound as acceptor"/>
    <property type="evidence" value="ECO:0007669"/>
    <property type="project" value="InterPro"/>
</dbReference>
<evidence type="ECO:0000256" key="2">
    <source>
        <dbReference type="ARBA" id="ARBA00022643"/>
    </source>
</evidence>
<evidence type="ECO:0000313" key="8">
    <source>
        <dbReference type="EMBL" id="MCP8898679.1"/>
    </source>
</evidence>
<keyword evidence="4 6" id="KW-0520">NAD</keyword>
<comment type="caution">
    <text evidence="8">The sequence shown here is derived from an EMBL/GenBank/DDBJ whole genome shotgun (WGS) entry which is preliminary data.</text>
</comment>
<feature type="binding site" evidence="6">
    <location>
        <begin position="96"/>
        <end position="99"/>
    </location>
    <ligand>
        <name>FMN</name>
        <dbReference type="ChEBI" id="CHEBI:58210"/>
    </ligand>
</feature>
<comment type="caution">
    <text evidence="6">Lacks conserved residue(s) required for the propagation of feature annotation.</text>
</comment>
<keyword evidence="1 6" id="KW-0285">Flavoprotein</keyword>
<dbReference type="PANTHER" id="PTHR43741">
    <property type="entry name" value="FMN-DEPENDENT NADH-AZOREDUCTASE 1"/>
    <property type="match status" value="1"/>
</dbReference>